<dbReference type="EMBL" id="JAQQWE010000003">
    <property type="protein sequence ID" value="KAK7959912.1"/>
    <property type="molecule type" value="Genomic_DNA"/>
</dbReference>
<feature type="domain" description="VWFA" evidence="2">
    <location>
        <begin position="82"/>
        <end position="247"/>
    </location>
</feature>
<organism evidence="3 4">
    <name type="scientific">Apiospora aurea</name>
    <dbReference type="NCBI Taxonomy" id="335848"/>
    <lineage>
        <taxon>Eukaryota</taxon>
        <taxon>Fungi</taxon>
        <taxon>Dikarya</taxon>
        <taxon>Ascomycota</taxon>
        <taxon>Pezizomycotina</taxon>
        <taxon>Sordariomycetes</taxon>
        <taxon>Xylariomycetidae</taxon>
        <taxon>Amphisphaeriales</taxon>
        <taxon>Apiosporaceae</taxon>
        <taxon>Apiospora</taxon>
    </lineage>
</organism>
<dbReference type="Pfam" id="PF13519">
    <property type="entry name" value="VWA_2"/>
    <property type="match status" value="1"/>
</dbReference>
<dbReference type="RefSeq" id="XP_066703615.1">
    <property type="nucleotide sequence ID" value="XM_066840988.1"/>
</dbReference>
<dbReference type="InterPro" id="IPR036465">
    <property type="entry name" value="vWFA_dom_sf"/>
</dbReference>
<sequence length="555" mass="61144">MGDAQDPINNASANVDMEDTQGEKVSTEDSQYGTVYFDAATSTNHEKPEVTIHPLDARNGVVVEITPPKEPSRLESAHVPCDIVLVLDVSASMAEFAPIMKPGERNENPGCTVLDIVKHAARTIIHTLDEKDRLGLVTFSTEAKARRPLLPMTPENKKSIENIINWLHTEWGTNMWRGLERGLELFGVEPDTGRVPALMLLTDGLPNQGEPAGGYAQALRARGPLPTAIYTFGFGPSIKSGLLSTVAEIGGGYYGFIPHSNMVCTVIVNAVAHLQSTFATNCRLDLKIRSPIQLQISTAQVLEMRQGHIFSDFTVSVVLGSIQYGQPRHIYLRFNEKVGDNCDIKPELAYSGSGGRDHILGCDVPITQASTLSAKEMAFHRNRSILCRFILSLFPLGRRGYIVESRDAANRVTLYGYMREALSAAEDDDDRCNQALHEQVDGLIRQAVYADDDEWNGWGKHYLLSVWAAHAKQLRTTFLDPGVQMYDSESPLFAQCQTRLTKAFEEEVAPPKPSRLAEADPVYSSGSATLHMGSYSGRSLMYSQNPFATPQSSRK</sequence>
<dbReference type="InterPro" id="IPR051266">
    <property type="entry name" value="CLCR"/>
</dbReference>
<accession>A0ABR1QNJ6</accession>
<dbReference type="Gene3D" id="3.40.50.410">
    <property type="entry name" value="von Willebrand factor, type A domain"/>
    <property type="match status" value="1"/>
</dbReference>
<protein>
    <recommendedName>
        <fullName evidence="2">VWFA domain-containing protein</fullName>
    </recommendedName>
</protein>
<feature type="region of interest" description="Disordered" evidence="1">
    <location>
        <begin position="1"/>
        <end position="28"/>
    </location>
</feature>
<dbReference type="SUPFAM" id="SSF53300">
    <property type="entry name" value="vWA-like"/>
    <property type="match status" value="1"/>
</dbReference>
<gene>
    <name evidence="3" type="ORF">PG986_004766</name>
</gene>
<dbReference type="PANTHER" id="PTHR10579">
    <property type="entry name" value="CALCIUM-ACTIVATED CHLORIDE CHANNEL REGULATOR"/>
    <property type="match status" value="1"/>
</dbReference>
<evidence type="ECO:0000313" key="4">
    <source>
        <dbReference type="Proteomes" id="UP001391051"/>
    </source>
</evidence>
<evidence type="ECO:0000259" key="2">
    <source>
        <dbReference type="PROSITE" id="PS50234"/>
    </source>
</evidence>
<keyword evidence="4" id="KW-1185">Reference proteome</keyword>
<evidence type="ECO:0000313" key="3">
    <source>
        <dbReference type="EMBL" id="KAK7959912.1"/>
    </source>
</evidence>
<dbReference type="Proteomes" id="UP001391051">
    <property type="component" value="Unassembled WGS sequence"/>
</dbReference>
<name>A0ABR1QNJ6_9PEZI</name>
<dbReference type="InterPro" id="IPR032838">
    <property type="entry name" value="Vwaint_dom"/>
</dbReference>
<evidence type="ECO:0000256" key="1">
    <source>
        <dbReference type="SAM" id="MobiDB-lite"/>
    </source>
</evidence>
<proteinExistence type="predicted"/>
<dbReference type="PROSITE" id="PS50234">
    <property type="entry name" value="VWFA"/>
    <property type="match status" value="1"/>
</dbReference>
<dbReference type="PANTHER" id="PTHR10579:SF156">
    <property type="entry name" value="VWFA DOMAIN-CONTAINING PROTEIN"/>
    <property type="match status" value="1"/>
</dbReference>
<comment type="caution">
    <text evidence="3">The sequence shown here is derived from an EMBL/GenBank/DDBJ whole genome shotgun (WGS) entry which is preliminary data.</text>
</comment>
<dbReference type="InterPro" id="IPR002035">
    <property type="entry name" value="VWF_A"/>
</dbReference>
<dbReference type="Pfam" id="PF14624">
    <property type="entry name" value="Vwaint"/>
    <property type="match status" value="1"/>
</dbReference>
<dbReference type="GeneID" id="92074050"/>
<reference evidence="3 4" key="1">
    <citation type="submission" date="2023-01" db="EMBL/GenBank/DDBJ databases">
        <title>Analysis of 21 Apiospora genomes using comparative genomics revels a genus with tremendous synthesis potential of carbohydrate active enzymes and secondary metabolites.</title>
        <authorList>
            <person name="Sorensen T."/>
        </authorList>
    </citation>
    <scope>NUCLEOTIDE SEQUENCE [LARGE SCALE GENOMIC DNA]</scope>
    <source>
        <strain evidence="3 4">CBS 24483</strain>
    </source>
</reference>
<dbReference type="SMART" id="SM00327">
    <property type="entry name" value="VWA"/>
    <property type="match status" value="1"/>
</dbReference>